<dbReference type="CDD" id="cd00090">
    <property type="entry name" value="HTH_ARSR"/>
    <property type="match status" value="1"/>
</dbReference>
<dbReference type="SUPFAM" id="SSF46785">
    <property type="entry name" value="Winged helix' DNA-binding domain"/>
    <property type="match status" value="1"/>
</dbReference>
<comment type="caution">
    <text evidence="1">The sequence shown here is derived from an EMBL/GenBank/DDBJ whole genome shotgun (WGS) entry which is preliminary data.</text>
</comment>
<dbReference type="Gene3D" id="1.10.10.10">
    <property type="entry name" value="Winged helix-like DNA-binding domain superfamily/Winged helix DNA-binding domain"/>
    <property type="match status" value="1"/>
</dbReference>
<dbReference type="InterPro" id="IPR011991">
    <property type="entry name" value="ArsR-like_HTH"/>
</dbReference>
<dbReference type="PANTHER" id="PTHR43132:SF6">
    <property type="entry name" value="HTH-TYPE TRANSCRIPTIONAL REPRESSOR CZRA"/>
    <property type="match status" value="1"/>
</dbReference>
<proteinExistence type="predicted"/>
<keyword evidence="2" id="KW-1185">Reference proteome</keyword>
<dbReference type="RefSeq" id="WP_344256331.1">
    <property type="nucleotide sequence ID" value="NZ_BAAARE010000017.1"/>
</dbReference>
<dbReference type="InterPro" id="IPR036390">
    <property type="entry name" value="WH_DNA-bd_sf"/>
</dbReference>
<dbReference type="InterPro" id="IPR036388">
    <property type="entry name" value="WH-like_DNA-bd_sf"/>
</dbReference>
<sequence length="329" mass="36147">MGTWQISADLLARSRFVVSPRIETVAALNDLVRPSDAAGRAFAAAHRESFEAMLTEHPVRRAVLEHSWRPGWISDWLALPPDGPGRTFAQEIEDVRALGDRHVRACLRESTPEATLPRSLGRPGIAEHAAQLLEWVWTHALATDWARRERILRADIVSRTARLATHGWAAVLRDLGRDREWLGDGQLRINRFDLPSRVLDDDADLYFVPAHGTATWVGWHLPRRYAIYYPVTGALAEVDGQADDGLDRLVGSARALLLRTLDGPSSTSALVARTGMPLGSVGDHLKVLLASGTVLRRRSGREVLYWRTALGDALVASGPGVLPLDGTPS</sequence>
<dbReference type="PANTHER" id="PTHR43132">
    <property type="entry name" value="ARSENICAL RESISTANCE OPERON REPRESSOR ARSR-RELATED"/>
    <property type="match status" value="1"/>
</dbReference>
<dbReference type="EMBL" id="BAAARE010000017">
    <property type="protein sequence ID" value="GAA2494146.1"/>
    <property type="molecule type" value="Genomic_DNA"/>
</dbReference>
<dbReference type="InterPro" id="IPR051011">
    <property type="entry name" value="Metal_resp_trans_reg"/>
</dbReference>
<organism evidence="1 2">
    <name type="scientific">Terrabacter carboxydivorans</name>
    <dbReference type="NCBI Taxonomy" id="619730"/>
    <lineage>
        <taxon>Bacteria</taxon>
        <taxon>Bacillati</taxon>
        <taxon>Actinomycetota</taxon>
        <taxon>Actinomycetes</taxon>
        <taxon>Micrococcales</taxon>
        <taxon>Intrasporangiaceae</taxon>
        <taxon>Terrabacter</taxon>
    </lineage>
</organism>
<protein>
    <submittedName>
        <fullName evidence="1">DUF5937 family protein</fullName>
    </submittedName>
</protein>
<gene>
    <name evidence="1" type="ORF">GCM10009858_35160</name>
</gene>
<accession>A0ABP5ZBJ3</accession>
<reference evidence="2" key="1">
    <citation type="journal article" date="2019" name="Int. J. Syst. Evol. Microbiol.">
        <title>The Global Catalogue of Microorganisms (GCM) 10K type strain sequencing project: providing services to taxonomists for standard genome sequencing and annotation.</title>
        <authorList>
            <consortium name="The Broad Institute Genomics Platform"/>
            <consortium name="The Broad Institute Genome Sequencing Center for Infectious Disease"/>
            <person name="Wu L."/>
            <person name="Ma J."/>
        </authorList>
    </citation>
    <scope>NUCLEOTIDE SEQUENCE [LARGE SCALE GENOMIC DNA]</scope>
    <source>
        <strain evidence="2">JCM 16259</strain>
    </source>
</reference>
<name>A0ABP5ZBJ3_9MICO</name>
<dbReference type="Proteomes" id="UP001500730">
    <property type="component" value="Unassembled WGS sequence"/>
</dbReference>
<evidence type="ECO:0000313" key="2">
    <source>
        <dbReference type="Proteomes" id="UP001500730"/>
    </source>
</evidence>
<evidence type="ECO:0000313" key="1">
    <source>
        <dbReference type="EMBL" id="GAA2494146.1"/>
    </source>
</evidence>